<reference evidence="4" key="1">
    <citation type="submission" date="2022-01" db="EMBL/GenBank/DDBJ databases">
        <title>Jiella avicenniae sp. nov., a novel endophytic bacterium isolated from bark of Avicennia marina.</title>
        <authorList>
            <person name="Tuo L."/>
        </authorList>
    </citation>
    <scope>NUCLEOTIDE SEQUENCE</scope>
    <source>
        <strain evidence="4">CBK1P-4</strain>
    </source>
</reference>
<evidence type="ECO:0000313" key="4">
    <source>
        <dbReference type="EMBL" id="MCE7029114.1"/>
    </source>
</evidence>
<sequence length="201" mass="22897">MARSDEVTVIKKYANRRLYNTGTSTYVTLENLAVMVKNNEDFVVQDAKTGEDITRSVLTQIIFEQENKGGQNMMPIAFLRQLIRFYGDQMQMVIPGYLEHSMSAFAKEQEAFRDQMSGAMTQTPMKIMEAQVRRNTEMFRKAMTMFNPFVASAMGEPEPGTGEHSANGLGGQTRDDDLKAMREQLQRMQERLEALDDKKDA</sequence>
<dbReference type="InterPro" id="IPR010134">
    <property type="entry name" value="PHA_reg_PhaR"/>
</dbReference>
<protein>
    <submittedName>
        <fullName evidence="4">Polyhydroxyalkanoate synthesis repressor PhaR</fullName>
    </submittedName>
</protein>
<proteinExistence type="predicted"/>
<dbReference type="RefSeq" id="WP_233720111.1">
    <property type="nucleotide sequence ID" value="NZ_JAJUWU010000014.1"/>
</dbReference>
<dbReference type="InterPro" id="IPR007897">
    <property type="entry name" value="PHB_accumulat"/>
</dbReference>
<feature type="domain" description="PHA accumulation regulator DNA-binding N-terminal" evidence="3">
    <location>
        <begin position="9"/>
        <end position="69"/>
    </location>
</feature>
<dbReference type="GO" id="GO:0006355">
    <property type="term" value="P:regulation of DNA-templated transcription"/>
    <property type="evidence" value="ECO:0007669"/>
    <property type="project" value="InterPro"/>
</dbReference>
<dbReference type="Pfam" id="PF05233">
    <property type="entry name" value="PHB_acc"/>
    <property type="match status" value="1"/>
</dbReference>
<accession>A0A9X1P3D0</accession>
<feature type="region of interest" description="Disordered" evidence="1">
    <location>
        <begin position="153"/>
        <end position="178"/>
    </location>
</feature>
<dbReference type="AlphaFoldDB" id="A0A9X1P3D0"/>
<dbReference type="Proteomes" id="UP001139035">
    <property type="component" value="Unassembled WGS sequence"/>
</dbReference>
<evidence type="ECO:0000313" key="5">
    <source>
        <dbReference type="Proteomes" id="UP001139035"/>
    </source>
</evidence>
<dbReference type="NCBIfam" id="TIGR01848">
    <property type="entry name" value="PHA_reg_PhaR"/>
    <property type="match status" value="1"/>
</dbReference>
<organism evidence="4 5">
    <name type="scientific">Jiella avicenniae</name>
    <dbReference type="NCBI Taxonomy" id="2907202"/>
    <lineage>
        <taxon>Bacteria</taxon>
        <taxon>Pseudomonadati</taxon>
        <taxon>Pseudomonadota</taxon>
        <taxon>Alphaproteobacteria</taxon>
        <taxon>Hyphomicrobiales</taxon>
        <taxon>Aurantimonadaceae</taxon>
        <taxon>Jiella</taxon>
    </lineage>
</organism>
<comment type="caution">
    <text evidence="4">The sequence shown here is derived from an EMBL/GenBank/DDBJ whole genome shotgun (WGS) entry which is preliminary data.</text>
</comment>
<feature type="domain" description="PHB accumulation regulatory" evidence="2">
    <location>
        <begin position="74"/>
        <end position="113"/>
    </location>
</feature>
<gene>
    <name evidence="4" type="primary">phaR</name>
    <name evidence="4" type="ORF">LZD57_14040</name>
</gene>
<evidence type="ECO:0000259" key="2">
    <source>
        <dbReference type="Pfam" id="PF05233"/>
    </source>
</evidence>
<evidence type="ECO:0000256" key="1">
    <source>
        <dbReference type="SAM" id="MobiDB-lite"/>
    </source>
</evidence>
<keyword evidence="5" id="KW-1185">Reference proteome</keyword>
<dbReference type="Pfam" id="PF07879">
    <property type="entry name" value="PHB_acc_N"/>
    <property type="match status" value="1"/>
</dbReference>
<name>A0A9X1P3D0_9HYPH</name>
<dbReference type="InterPro" id="IPR012909">
    <property type="entry name" value="PHA_DNA-bd_N"/>
</dbReference>
<evidence type="ECO:0000259" key="3">
    <source>
        <dbReference type="Pfam" id="PF07879"/>
    </source>
</evidence>
<dbReference type="EMBL" id="JAJUWU010000014">
    <property type="protein sequence ID" value="MCE7029114.1"/>
    <property type="molecule type" value="Genomic_DNA"/>
</dbReference>